<evidence type="ECO:0000256" key="2">
    <source>
        <dbReference type="SAM" id="SignalP"/>
    </source>
</evidence>
<dbReference type="PROSITE" id="PS51257">
    <property type="entry name" value="PROKAR_LIPOPROTEIN"/>
    <property type="match status" value="1"/>
</dbReference>
<gene>
    <name evidence="3" type="ORF">SOCE26_048770</name>
</gene>
<dbReference type="EMBL" id="CP012673">
    <property type="protein sequence ID" value="AUX43429.1"/>
    <property type="molecule type" value="Genomic_DNA"/>
</dbReference>
<dbReference type="AlphaFoldDB" id="A0A2L0EVY3"/>
<proteinExistence type="predicted"/>
<dbReference type="RefSeq" id="WP_159397228.1">
    <property type="nucleotide sequence ID" value="NZ_CP012673.1"/>
</dbReference>
<sequence length="226" mass="24296">MRLLPPVRSGRRMLLAVLPLVLVSACSGGCGGAERRAPAGAGEQARAGAGERPESEGRGEPMAHVINRKCDFSKVTAQLESNECTPQIDGFDFEGLLINTPEEVVFEGAGNLSRAGGRFVLCGACRFKQSFMNLRGHFVDQILFVAVNARTHEAYSGKLETVPNAIPSPDPDDGLDPDMLIGEVFNPDLGELLGLPAEEAEYIVYATIGPYRSNTLTTRVRPRKAP</sequence>
<evidence type="ECO:0000256" key="1">
    <source>
        <dbReference type="SAM" id="MobiDB-lite"/>
    </source>
</evidence>
<keyword evidence="2" id="KW-0732">Signal</keyword>
<evidence type="ECO:0000313" key="4">
    <source>
        <dbReference type="Proteomes" id="UP000238348"/>
    </source>
</evidence>
<feature type="compositionally biased region" description="Basic and acidic residues" evidence="1">
    <location>
        <begin position="49"/>
        <end position="61"/>
    </location>
</feature>
<dbReference type="OrthoDB" id="9847669at2"/>
<reference evidence="3 4" key="1">
    <citation type="submission" date="2015-09" db="EMBL/GenBank/DDBJ databases">
        <title>Sorangium comparison.</title>
        <authorList>
            <person name="Zaburannyi N."/>
            <person name="Bunk B."/>
            <person name="Overmann J."/>
            <person name="Mueller R."/>
        </authorList>
    </citation>
    <scope>NUCLEOTIDE SEQUENCE [LARGE SCALE GENOMIC DNA]</scope>
    <source>
        <strain evidence="3 4">So ce26</strain>
    </source>
</reference>
<feature type="signal peptide" evidence="2">
    <location>
        <begin position="1"/>
        <end position="29"/>
    </location>
</feature>
<evidence type="ECO:0008006" key="5">
    <source>
        <dbReference type="Google" id="ProtNLM"/>
    </source>
</evidence>
<feature type="chain" id="PRO_5014636336" description="Secreted protein" evidence="2">
    <location>
        <begin position="30"/>
        <end position="226"/>
    </location>
</feature>
<accession>A0A2L0EVY3</accession>
<feature type="region of interest" description="Disordered" evidence="1">
    <location>
        <begin position="36"/>
        <end position="61"/>
    </location>
</feature>
<name>A0A2L0EVY3_SORCE</name>
<protein>
    <recommendedName>
        <fullName evidence="5">Secreted protein</fullName>
    </recommendedName>
</protein>
<organism evidence="3 4">
    <name type="scientific">Sorangium cellulosum</name>
    <name type="common">Polyangium cellulosum</name>
    <dbReference type="NCBI Taxonomy" id="56"/>
    <lineage>
        <taxon>Bacteria</taxon>
        <taxon>Pseudomonadati</taxon>
        <taxon>Myxococcota</taxon>
        <taxon>Polyangia</taxon>
        <taxon>Polyangiales</taxon>
        <taxon>Polyangiaceae</taxon>
        <taxon>Sorangium</taxon>
    </lineage>
</organism>
<evidence type="ECO:0000313" key="3">
    <source>
        <dbReference type="EMBL" id="AUX43429.1"/>
    </source>
</evidence>
<feature type="compositionally biased region" description="Low complexity" evidence="1">
    <location>
        <begin position="38"/>
        <end position="48"/>
    </location>
</feature>
<dbReference type="Proteomes" id="UP000238348">
    <property type="component" value="Chromosome"/>
</dbReference>